<protein>
    <submittedName>
        <fullName evidence="6">Putative invertase inhibitor</fullName>
    </submittedName>
</protein>
<keyword evidence="7" id="KW-1185">Reference proteome</keyword>
<evidence type="ECO:0000256" key="4">
    <source>
        <dbReference type="SAM" id="SignalP"/>
    </source>
</evidence>
<dbReference type="FunFam" id="1.20.140.40:FF:000002">
    <property type="entry name" value="Putative invertase inhibitor"/>
    <property type="match status" value="1"/>
</dbReference>
<feature type="signal peptide" evidence="4">
    <location>
        <begin position="1"/>
        <end position="18"/>
    </location>
</feature>
<evidence type="ECO:0000256" key="3">
    <source>
        <dbReference type="ARBA" id="ARBA00038471"/>
    </source>
</evidence>
<feature type="domain" description="Pectinesterase inhibitor" evidence="5">
    <location>
        <begin position="184"/>
        <end position="310"/>
    </location>
</feature>
<evidence type="ECO:0000256" key="2">
    <source>
        <dbReference type="ARBA" id="ARBA00023157"/>
    </source>
</evidence>
<gene>
    <name evidence="6" type="ORF">G2W53_036770</name>
</gene>
<keyword evidence="1 4" id="KW-0732">Signal</keyword>
<dbReference type="CDD" id="cd15795">
    <property type="entry name" value="PMEI-Pla_a_1_like"/>
    <property type="match status" value="2"/>
</dbReference>
<sequence>MLKLSFLLIFLVLQATNALDDHNLIHLSCRNASNDDPNIAYNFCVSALETTCSSQQRQPIASLEELAAVSIEITRSNATTMVSNISNILKEKKKKKKLSEYTKACLKDCFDLYSNSVSELEDAMGAYRSRDLDTANVKISAALDACVTCEDQFGDRGEKSPLTEDNGYYSMLNSMSLVFIEMSRAIPVSHSANLQGLALIAMELALENATTTVSTIEKLLNGTSSDEEEDGNDDGWLRECLEVYSDAAWSIVNSVGAFLSEDYEMTRVLMSGVMEAASTCQEGGFGEESSSPLTKQNYDLFQLCGIALCIVHASTPAIRLNSP</sequence>
<proteinExistence type="inferred from homology"/>
<feature type="chain" id="PRO_5032907816" evidence="4">
    <location>
        <begin position="19"/>
        <end position="323"/>
    </location>
</feature>
<dbReference type="InterPro" id="IPR006501">
    <property type="entry name" value="Pectinesterase_inhib_dom"/>
</dbReference>
<dbReference type="PANTHER" id="PTHR35357:SF17">
    <property type="entry name" value="PECTINESTERASE INHIBITOR 12"/>
    <property type="match status" value="1"/>
</dbReference>
<evidence type="ECO:0000313" key="6">
    <source>
        <dbReference type="EMBL" id="KAF7810027.1"/>
    </source>
</evidence>
<dbReference type="GO" id="GO:0005576">
    <property type="term" value="C:extracellular region"/>
    <property type="evidence" value="ECO:0007669"/>
    <property type="project" value="UniProtKB-ARBA"/>
</dbReference>
<reference evidence="6" key="1">
    <citation type="submission" date="2020-09" db="EMBL/GenBank/DDBJ databases">
        <title>Genome-Enabled Discovery of Anthraquinone Biosynthesis in Senna tora.</title>
        <authorList>
            <person name="Kang S.-H."/>
            <person name="Pandey R.P."/>
            <person name="Lee C.-M."/>
            <person name="Sim J.-S."/>
            <person name="Jeong J.-T."/>
            <person name="Choi B.-S."/>
            <person name="Jung M."/>
            <person name="Ginzburg D."/>
            <person name="Zhao K."/>
            <person name="Won S.Y."/>
            <person name="Oh T.-J."/>
            <person name="Yu Y."/>
            <person name="Kim N.-H."/>
            <person name="Lee O.R."/>
            <person name="Lee T.-H."/>
            <person name="Bashyal P."/>
            <person name="Kim T.-S."/>
            <person name="Lee W.-H."/>
            <person name="Kawkins C."/>
            <person name="Kim C.-K."/>
            <person name="Kim J.S."/>
            <person name="Ahn B.O."/>
            <person name="Rhee S.Y."/>
            <person name="Sohng J.K."/>
        </authorList>
    </citation>
    <scope>NUCLEOTIDE SEQUENCE</scope>
    <source>
        <tissue evidence="6">Leaf</tissue>
    </source>
</reference>
<dbReference type="InterPro" id="IPR035513">
    <property type="entry name" value="Invertase/methylesterase_inhib"/>
</dbReference>
<name>A0A834SUL3_9FABA</name>
<keyword evidence="2" id="KW-1015">Disulfide bond</keyword>
<organism evidence="6 7">
    <name type="scientific">Senna tora</name>
    <dbReference type="NCBI Taxonomy" id="362788"/>
    <lineage>
        <taxon>Eukaryota</taxon>
        <taxon>Viridiplantae</taxon>
        <taxon>Streptophyta</taxon>
        <taxon>Embryophyta</taxon>
        <taxon>Tracheophyta</taxon>
        <taxon>Spermatophyta</taxon>
        <taxon>Magnoliopsida</taxon>
        <taxon>eudicotyledons</taxon>
        <taxon>Gunneridae</taxon>
        <taxon>Pentapetalae</taxon>
        <taxon>rosids</taxon>
        <taxon>fabids</taxon>
        <taxon>Fabales</taxon>
        <taxon>Fabaceae</taxon>
        <taxon>Caesalpinioideae</taxon>
        <taxon>Cassia clade</taxon>
        <taxon>Senna</taxon>
    </lineage>
</organism>
<dbReference type="InterPro" id="IPR034088">
    <property type="entry name" value="Pla_a_1-like"/>
</dbReference>
<comment type="similarity">
    <text evidence="3">Belongs to the PMEI family.</text>
</comment>
<dbReference type="NCBIfam" id="TIGR01614">
    <property type="entry name" value="PME_inhib"/>
    <property type="match status" value="2"/>
</dbReference>
<feature type="domain" description="Pectinesterase inhibitor" evidence="5">
    <location>
        <begin position="20"/>
        <end position="179"/>
    </location>
</feature>
<dbReference type="EMBL" id="JAAIUW010000011">
    <property type="protein sequence ID" value="KAF7810027.1"/>
    <property type="molecule type" value="Genomic_DNA"/>
</dbReference>
<evidence type="ECO:0000313" key="7">
    <source>
        <dbReference type="Proteomes" id="UP000634136"/>
    </source>
</evidence>
<dbReference type="SUPFAM" id="SSF101148">
    <property type="entry name" value="Plant invertase/pectin methylesterase inhibitor"/>
    <property type="match status" value="2"/>
</dbReference>
<dbReference type="GO" id="GO:0004857">
    <property type="term" value="F:enzyme inhibitor activity"/>
    <property type="evidence" value="ECO:0007669"/>
    <property type="project" value="InterPro"/>
</dbReference>
<dbReference type="PANTHER" id="PTHR35357">
    <property type="entry name" value="OS02G0537100 PROTEIN"/>
    <property type="match status" value="1"/>
</dbReference>
<dbReference type="Pfam" id="PF04043">
    <property type="entry name" value="PMEI"/>
    <property type="match status" value="2"/>
</dbReference>
<evidence type="ECO:0000256" key="1">
    <source>
        <dbReference type="ARBA" id="ARBA00022729"/>
    </source>
</evidence>
<comment type="caution">
    <text evidence="6">The sequence shown here is derived from an EMBL/GenBank/DDBJ whole genome shotgun (WGS) entry which is preliminary data.</text>
</comment>
<dbReference type="Gene3D" id="1.20.140.40">
    <property type="entry name" value="Invertase/pectin methylesterase inhibitor family protein"/>
    <property type="match status" value="2"/>
</dbReference>
<dbReference type="OrthoDB" id="1902988at2759"/>
<dbReference type="SMART" id="SM00856">
    <property type="entry name" value="PMEI"/>
    <property type="match status" value="2"/>
</dbReference>
<dbReference type="AlphaFoldDB" id="A0A834SUL3"/>
<accession>A0A834SUL3</accession>
<evidence type="ECO:0000259" key="5">
    <source>
        <dbReference type="SMART" id="SM00856"/>
    </source>
</evidence>
<dbReference type="Proteomes" id="UP000634136">
    <property type="component" value="Unassembled WGS sequence"/>
</dbReference>